<name>A0A6V7H255_9HYME</name>
<comment type="caution">
    <text evidence="1">The sequence shown here is derived from an EMBL/GenBank/DDBJ whole genome shotgun (WGS) entry which is preliminary data.</text>
</comment>
<evidence type="ECO:0000313" key="1">
    <source>
        <dbReference type="EMBL" id="CAD1473123.1"/>
    </source>
</evidence>
<protein>
    <submittedName>
        <fullName evidence="1">Uncharacterized protein</fullName>
    </submittedName>
</protein>
<evidence type="ECO:0000313" key="2">
    <source>
        <dbReference type="Proteomes" id="UP000752696"/>
    </source>
</evidence>
<dbReference type="Proteomes" id="UP000752696">
    <property type="component" value="Unassembled WGS sequence"/>
</dbReference>
<reference evidence="1" key="1">
    <citation type="submission" date="2020-07" db="EMBL/GenBank/DDBJ databases">
        <authorList>
            <person name="Nazaruddin N."/>
        </authorList>
    </citation>
    <scope>NUCLEOTIDE SEQUENCE</scope>
</reference>
<dbReference type="EMBL" id="CAJDYZ010006171">
    <property type="protein sequence ID" value="CAD1473123.1"/>
    <property type="molecule type" value="Genomic_DNA"/>
</dbReference>
<feature type="non-terminal residue" evidence="1">
    <location>
        <position position="1"/>
    </location>
</feature>
<organism evidence="1 2">
    <name type="scientific">Heterotrigona itama</name>
    <dbReference type="NCBI Taxonomy" id="395501"/>
    <lineage>
        <taxon>Eukaryota</taxon>
        <taxon>Metazoa</taxon>
        <taxon>Ecdysozoa</taxon>
        <taxon>Arthropoda</taxon>
        <taxon>Hexapoda</taxon>
        <taxon>Insecta</taxon>
        <taxon>Pterygota</taxon>
        <taxon>Neoptera</taxon>
        <taxon>Endopterygota</taxon>
        <taxon>Hymenoptera</taxon>
        <taxon>Apocrita</taxon>
        <taxon>Aculeata</taxon>
        <taxon>Apoidea</taxon>
        <taxon>Anthophila</taxon>
        <taxon>Apidae</taxon>
        <taxon>Heterotrigona</taxon>
    </lineage>
</organism>
<keyword evidence="2" id="KW-1185">Reference proteome</keyword>
<sequence>YLTKQLSLVTPVLTKQFDGLQTSTFFLNTCNAALRKIVSSVSQCVLEDFDIRMYNSSIILIFLLYSPTSVAEYSDTN</sequence>
<proteinExistence type="predicted"/>
<gene>
    <name evidence="1" type="ORF">MHI_LOCUS353923</name>
</gene>
<dbReference type="AlphaFoldDB" id="A0A6V7H255"/>
<feature type="non-terminal residue" evidence="1">
    <location>
        <position position="77"/>
    </location>
</feature>
<accession>A0A6V7H255</accession>